<dbReference type="EMBL" id="QASA01000001">
    <property type="protein sequence ID" value="RDC65470.1"/>
    <property type="molecule type" value="Genomic_DNA"/>
</dbReference>
<keyword evidence="2" id="KW-1185">Reference proteome</keyword>
<name>A0A369QM97_9BACT</name>
<dbReference type="RefSeq" id="WP_115374471.1">
    <property type="nucleotide sequence ID" value="NZ_QASA01000001.1"/>
</dbReference>
<organism evidence="1 2">
    <name type="scientific">Adhaeribacter pallidiroseus</name>
    <dbReference type="NCBI Taxonomy" id="2072847"/>
    <lineage>
        <taxon>Bacteria</taxon>
        <taxon>Pseudomonadati</taxon>
        <taxon>Bacteroidota</taxon>
        <taxon>Cytophagia</taxon>
        <taxon>Cytophagales</taxon>
        <taxon>Hymenobacteraceae</taxon>
        <taxon>Adhaeribacter</taxon>
    </lineage>
</organism>
<proteinExistence type="predicted"/>
<dbReference type="AlphaFoldDB" id="A0A369QM97"/>
<dbReference type="Proteomes" id="UP000253919">
    <property type="component" value="Unassembled WGS sequence"/>
</dbReference>
<sequence length="186" mass="22069">MKNKLTSFDAQENETIHDYGKIYEVEETLNSERLKIGASKNQIGLLLDFLDCLNPPYFILYVLVVSRLKNEHGRYQSPLLETKQEVIDFLLDFKEFLETDARHHFWIGTANNNGTLIFDQHDVIYAYGPINAFKQILEKLDFKEEEFLFPAPHCHHFHDSNDVFEKEILNYWEWSLFPLTDNDEYD</sequence>
<gene>
    <name evidence="1" type="ORF">AHMF7616_04100</name>
</gene>
<evidence type="ECO:0000313" key="2">
    <source>
        <dbReference type="Proteomes" id="UP000253919"/>
    </source>
</evidence>
<reference evidence="1 2" key="1">
    <citation type="submission" date="2018-04" db="EMBL/GenBank/DDBJ databases">
        <title>Adhaeribacter sp. HMF7616 genome sequencing and assembly.</title>
        <authorList>
            <person name="Kang H."/>
            <person name="Kang J."/>
            <person name="Cha I."/>
            <person name="Kim H."/>
            <person name="Joh K."/>
        </authorList>
    </citation>
    <scope>NUCLEOTIDE SEQUENCE [LARGE SCALE GENOMIC DNA]</scope>
    <source>
        <strain evidence="1 2">HMF7616</strain>
    </source>
</reference>
<accession>A0A369QM97</accession>
<protein>
    <submittedName>
        <fullName evidence="1">Uncharacterized protein</fullName>
    </submittedName>
</protein>
<evidence type="ECO:0000313" key="1">
    <source>
        <dbReference type="EMBL" id="RDC65470.1"/>
    </source>
</evidence>
<comment type="caution">
    <text evidence="1">The sequence shown here is derived from an EMBL/GenBank/DDBJ whole genome shotgun (WGS) entry which is preliminary data.</text>
</comment>
<dbReference type="OrthoDB" id="7823054at2"/>